<gene>
    <name evidence="2" type="ORF">HNR40_009860</name>
</gene>
<dbReference type="EMBL" id="JACHIN010000022">
    <property type="protein sequence ID" value="MBB5084351.1"/>
    <property type="molecule type" value="Genomic_DNA"/>
</dbReference>
<dbReference type="Proteomes" id="UP000568380">
    <property type="component" value="Unassembled WGS sequence"/>
</dbReference>
<sequence>MQRRHSQLHPKRVVQSRHVARPHQRLGPGGPHGVPVEQVEDPGGAVPSSGAEHRGDGRIAPGGLQVGGARGVRAGQVRQALPRHRVRAHHDPHAEPFQQRHPAREPDGVGRS</sequence>
<proteinExistence type="predicted"/>
<protein>
    <submittedName>
        <fullName evidence="2">Uncharacterized protein</fullName>
    </submittedName>
</protein>
<organism evidence="2 3">
    <name type="scientific">Nonomuraea endophytica</name>
    <dbReference type="NCBI Taxonomy" id="714136"/>
    <lineage>
        <taxon>Bacteria</taxon>
        <taxon>Bacillati</taxon>
        <taxon>Actinomycetota</taxon>
        <taxon>Actinomycetes</taxon>
        <taxon>Streptosporangiales</taxon>
        <taxon>Streptosporangiaceae</taxon>
        <taxon>Nonomuraea</taxon>
    </lineage>
</organism>
<comment type="caution">
    <text evidence="2">The sequence shown here is derived from an EMBL/GenBank/DDBJ whole genome shotgun (WGS) entry which is preliminary data.</text>
</comment>
<feature type="compositionally biased region" description="Basic and acidic residues" evidence="1">
    <location>
        <begin position="102"/>
        <end position="112"/>
    </location>
</feature>
<dbReference type="AlphaFoldDB" id="A0A7W8AFX8"/>
<evidence type="ECO:0000313" key="3">
    <source>
        <dbReference type="Proteomes" id="UP000568380"/>
    </source>
</evidence>
<keyword evidence="3" id="KW-1185">Reference proteome</keyword>
<name>A0A7W8AFX8_9ACTN</name>
<evidence type="ECO:0000256" key="1">
    <source>
        <dbReference type="SAM" id="MobiDB-lite"/>
    </source>
</evidence>
<feature type="region of interest" description="Disordered" evidence="1">
    <location>
        <begin position="1"/>
        <end position="71"/>
    </location>
</feature>
<reference evidence="2 3" key="1">
    <citation type="submission" date="2020-08" db="EMBL/GenBank/DDBJ databases">
        <title>Genomic Encyclopedia of Type Strains, Phase IV (KMG-IV): sequencing the most valuable type-strain genomes for metagenomic binning, comparative biology and taxonomic classification.</title>
        <authorList>
            <person name="Goeker M."/>
        </authorList>
    </citation>
    <scope>NUCLEOTIDE SEQUENCE [LARGE SCALE GENOMIC DNA]</scope>
    <source>
        <strain evidence="2 3">DSM 45385</strain>
    </source>
</reference>
<feature type="region of interest" description="Disordered" evidence="1">
    <location>
        <begin position="84"/>
        <end position="112"/>
    </location>
</feature>
<feature type="compositionally biased region" description="Basic residues" evidence="1">
    <location>
        <begin position="1"/>
        <end position="24"/>
    </location>
</feature>
<accession>A0A7W8AFX8</accession>
<evidence type="ECO:0000313" key="2">
    <source>
        <dbReference type="EMBL" id="MBB5084351.1"/>
    </source>
</evidence>